<dbReference type="EMBL" id="FRFD01000012">
    <property type="protein sequence ID" value="SHO52885.1"/>
    <property type="molecule type" value="Genomic_DNA"/>
</dbReference>
<reference evidence="1 2" key="1">
    <citation type="submission" date="2016-12" db="EMBL/GenBank/DDBJ databases">
        <authorList>
            <person name="Song W.-J."/>
            <person name="Kurnit D.M."/>
        </authorList>
    </citation>
    <scope>NUCLEOTIDE SEQUENCE [LARGE SCALE GENOMIC DNA]</scope>
    <source>
        <strain evidence="1 2">DSM 12503</strain>
    </source>
</reference>
<keyword evidence="2" id="KW-1185">Reference proteome</keyword>
<proteinExistence type="predicted"/>
<evidence type="ECO:0000313" key="2">
    <source>
        <dbReference type="Proteomes" id="UP000184612"/>
    </source>
</evidence>
<protein>
    <recommendedName>
        <fullName evidence="3">DRTGG domain-containing protein</fullName>
    </recommendedName>
</protein>
<accession>A0A1M7YJU0</accession>
<organism evidence="1 2">
    <name type="scientific">Anaerocolumna xylanovorans DSM 12503</name>
    <dbReference type="NCBI Taxonomy" id="1121345"/>
    <lineage>
        <taxon>Bacteria</taxon>
        <taxon>Bacillati</taxon>
        <taxon>Bacillota</taxon>
        <taxon>Clostridia</taxon>
        <taxon>Lachnospirales</taxon>
        <taxon>Lachnospiraceae</taxon>
        <taxon>Anaerocolumna</taxon>
    </lineage>
</organism>
<evidence type="ECO:0000313" key="1">
    <source>
        <dbReference type="EMBL" id="SHO52885.1"/>
    </source>
</evidence>
<dbReference type="Proteomes" id="UP000184612">
    <property type="component" value="Unassembled WGS sequence"/>
</dbReference>
<dbReference type="InterPro" id="IPR028979">
    <property type="entry name" value="Ser_kin/Pase_Hpr-like_N_sf"/>
</dbReference>
<dbReference type="STRING" id="1121345.SAMN02745217_03847"/>
<sequence>MTVRELLEKNIFKLVNEGENTGREISVPYCCDLLSIAMGKAPSGAAWVTVMANINTLAVAALTEVACIILAEGVLPDEQTVNKAKEQGITLLAAEEPVFETSLQVYNLLNA</sequence>
<dbReference type="Gene3D" id="3.40.1390.20">
    <property type="entry name" value="HprK N-terminal domain-like"/>
    <property type="match status" value="1"/>
</dbReference>
<dbReference type="OrthoDB" id="9800356at2"/>
<dbReference type="AlphaFoldDB" id="A0A1M7YJU0"/>
<name>A0A1M7YJU0_9FIRM</name>
<gene>
    <name evidence="1" type="ORF">SAMN02745217_03847</name>
</gene>
<evidence type="ECO:0008006" key="3">
    <source>
        <dbReference type="Google" id="ProtNLM"/>
    </source>
</evidence>
<dbReference type="SUPFAM" id="SSF75138">
    <property type="entry name" value="HprK N-terminal domain-like"/>
    <property type="match status" value="1"/>
</dbReference>
<dbReference type="RefSeq" id="WP_073590493.1">
    <property type="nucleotide sequence ID" value="NZ_FRFD01000012.1"/>
</dbReference>